<reference evidence="2" key="1">
    <citation type="submission" date="2006-12" db="EMBL/GenBank/DDBJ databases">
        <title>Complete sequence of chromosome 1 of Verminephrobacter eiseniae EF01-2.</title>
        <authorList>
            <person name="Copeland A."/>
            <person name="Lucas S."/>
            <person name="Lapidus A."/>
            <person name="Barry K."/>
            <person name="Detter J.C."/>
            <person name="Glavina del Rio T."/>
            <person name="Dalin E."/>
            <person name="Tice H."/>
            <person name="Pitluck S."/>
            <person name="Chertkov O."/>
            <person name="Brettin T."/>
            <person name="Bruce D."/>
            <person name="Han C."/>
            <person name="Tapia R."/>
            <person name="Gilna P."/>
            <person name="Schmutz J."/>
            <person name="Larimer F."/>
            <person name="Land M."/>
            <person name="Hauser L."/>
            <person name="Kyrpides N."/>
            <person name="Kim E."/>
            <person name="Stahl D."/>
            <person name="Richardson P."/>
        </authorList>
    </citation>
    <scope>NUCLEOTIDE SEQUENCE [LARGE SCALE GENOMIC DNA]</scope>
    <source>
        <strain evidence="2">EF01-2</strain>
    </source>
</reference>
<dbReference type="OrthoDB" id="8820343at2"/>
<dbReference type="KEGG" id="vei:Veis_3637"/>
<sequence length="127" mass="13307">MNELLGGSAALTSLVALTHWARTVPTRAWGNGAPDARRARPRAWAVALATVLLQTAAATVATGWAAGVALVPASWMVLGWLLAQSMNQWPGPSLRWAWRLGLAGGGVCVLALALHVLHVLPTAVCDR</sequence>
<accession>A1WNZ6</accession>
<dbReference type="Proteomes" id="UP000000374">
    <property type="component" value="Chromosome"/>
</dbReference>
<protein>
    <submittedName>
        <fullName evidence="1">Uncharacterized protein</fullName>
    </submittedName>
</protein>
<dbReference type="STRING" id="391735.Veis_3637"/>
<gene>
    <name evidence="1" type="ordered locus">Veis_3637</name>
</gene>
<keyword evidence="2" id="KW-1185">Reference proteome</keyword>
<evidence type="ECO:0000313" key="1">
    <source>
        <dbReference type="EMBL" id="ABM59353.1"/>
    </source>
</evidence>
<evidence type="ECO:0000313" key="2">
    <source>
        <dbReference type="Proteomes" id="UP000000374"/>
    </source>
</evidence>
<proteinExistence type="predicted"/>
<dbReference type="RefSeq" id="WP_011811344.1">
    <property type="nucleotide sequence ID" value="NC_008786.1"/>
</dbReference>
<dbReference type="AlphaFoldDB" id="A1WNZ6"/>
<dbReference type="HOGENOM" id="CLU_2067977_0_0_4"/>
<dbReference type="GeneID" id="76462033"/>
<dbReference type="EMBL" id="CP000542">
    <property type="protein sequence ID" value="ABM59353.1"/>
    <property type="molecule type" value="Genomic_DNA"/>
</dbReference>
<organism evidence="1 2">
    <name type="scientific">Verminephrobacter eiseniae (strain EF01-2)</name>
    <dbReference type="NCBI Taxonomy" id="391735"/>
    <lineage>
        <taxon>Bacteria</taxon>
        <taxon>Pseudomonadati</taxon>
        <taxon>Pseudomonadota</taxon>
        <taxon>Betaproteobacteria</taxon>
        <taxon>Burkholderiales</taxon>
        <taxon>Comamonadaceae</taxon>
        <taxon>Verminephrobacter</taxon>
    </lineage>
</organism>
<name>A1WNZ6_VEREI</name>